<dbReference type="Proteomes" id="UP000035682">
    <property type="component" value="Unplaced"/>
</dbReference>
<organism evidence="2">
    <name type="scientific">Strongyloides ratti</name>
    <name type="common">Parasitic roundworm</name>
    <dbReference type="NCBI Taxonomy" id="34506"/>
    <lineage>
        <taxon>Eukaryota</taxon>
        <taxon>Metazoa</taxon>
        <taxon>Ecdysozoa</taxon>
        <taxon>Nematoda</taxon>
        <taxon>Chromadorea</taxon>
        <taxon>Rhabditida</taxon>
        <taxon>Tylenchina</taxon>
        <taxon>Panagrolaimomorpha</taxon>
        <taxon>Strongyloidoidea</taxon>
        <taxon>Strongyloididae</taxon>
        <taxon>Strongyloides</taxon>
    </lineage>
</organism>
<reference evidence="3" key="1">
    <citation type="submission" date="2014-09" db="EMBL/GenBank/DDBJ databases">
        <authorList>
            <person name="Martin A.A."/>
        </authorList>
    </citation>
    <scope>NUCLEOTIDE SEQUENCE</scope>
    <source>
        <strain evidence="3">ED321</strain>
    </source>
</reference>
<evidence type="ECO:0000313" key="4">
    <source>
        <dbReference type="WBParaSite" id="SRAE_X000242500.1"/>
    </source>
</evidence>
<evidence type="ECO:0000313" key="3">
    <source>
        <dbReference type="Proteomes" id="UP000035682"/>
    </source>
</evidence>
<dbReference type="WBParaSite" id="SRAE_X000242500.1">
    <property type="protein sequence ID" value="SRAE_X000242500.1"/>
    <property type="gene ID" value="WBGene00268011"/>
</dbReference>
<reference evidence="2" key="2">
    <citation type="submission" date="2014-09" db="EMBL/GenBank/DDBJ databases">
        <authorList>
            <person name="Aslett A.Martin."/>
        </authorList>
    </citation>
    <scope>NUCLEOTIDE SEQUENCE</scope>
    <source>
        <strain evidence="2">ED321 Heterogonic</strain>
    </source>
</reference>
<sequence>MNICQIEMYRIPPYEIDKKAMRNSLIRFGKRDNFYPQDKQPQYKNSDKIQKNSDDRADNLEMIIYFLDMTSKM</sequence>
<feature type="region of interest" description="Disordered" evidence="1">
    <location>
        <begin position="32"/>
        <end position="53"/>
    </location>
</feature>
<dbReference type="RefSeq" id="XP_024499901.1">
    <property type="nucleotide sequence ID" value="XM_024645638.1"/>
</dbReference>
<dbReference type="AlphaFoldDB" id="A0A090KXY0"/>
<dbReference type="WormBase" id="SRAE_X000242500">
    <property type="protein sequence ID" value="SRP00174"/>
    <property type="gene ID" value="WBGene00268011"/>
</dbReference>
<evidence type="ECO:0000313" key="5">
    <source>
        <dbReference type="WormBase" id="SRAE_X000242500"/>
    </source>
</evidence>
<dbReference type="EMBL" id="LN609400">
    <property type="protein sequence ID" value="CEF60692.1"/>
    <property type="molecule type" value="Genomic_DNA"/>
</dbReference>
<dbReference type="OrthoDB" id="5876132at2759"/>
<evidence type="ECO:0000256" key="1">
    <source>
        <dbReference type="SAM" id="MobiDB-lite"/>
    </source>
</evidence>
<gene>
    <name evidence="2 4 5" type="ORF">SRAE_X000242500</name>
</gene>
<reference evidence="4" key="3">
    <citation type="submission" date="2020-12" db="UniProtKB">
        <authorList>
            <consortium name="WormBaseParasite"/>
        </authorList>
    </citation>
    <scope>IDENTIFICATION</scope>
</reference>
<accession>A0A090KXY0</accession>
<proteinExistence type="predicted"/>
<dbReference type="GeneID" id="36385505"/>
<keyword evidence="3" id="KW-1185">Reference proteome</keyword>
<evidence type="ECO:0000313" key="2">
    <source>
        <dbReference type="EMBL" id="CEF60692.1"/>
    </source>
</evidence>
<protein>
    <submittedName>
        <fullName evidence="2 4">Uncharacterized protein</fullName>
    </submittedName>
</protein>
<dbReference type="CTD" id="36385505"/>
<name>A0A090KXY0_STRRB</name>